<evidence type="ECO:0000313" key="2">
    <source>
        <dbReference type="Proteomes" id="UP000535182"/>
    </source>
</evidence>
<dbReference type="Proteomes" id="UP000535182">
    <property type="component" value="Unassembled WGS sequence"/>
</dbReference>
<evidence type="ECO:0000313" key="1">
    <source>
        <dbReference type="EMBL" id="MBB5331305.1"/>
    </source>
</evidence>
<dbReference type="Pfam" id="PF06718">
    <property type="entry name" value="DUF1203"/>
    <property type="match status" value="1"/>
</dbReference>
<keyword evidence="2" id="KW-1185">Reference proteome</keyword>
<name>A0A9X0QJD1_9BACT</name>
<sequence length="158" mass="17847">MSQLKMIAITSELAEKVRTSRVSPGYGHPVTAKVATGHGPCRHCLRPFVVGQDVRLLFTLNPFDEVAPIRQPGPVFIHEEACERYVEEKGYPSELLRFGAVLDGYDRDQLVRRREMVTDGSQETTIEKMMQDPLVRYVMVRDGSAGCYGFRVERQEGS</sequence>
<gene>
    <name evidence="1" type="ORF">HDF14_004949</name>
</gene>
<dbReference type="PIRSF" id="PIRSF034110">
    <property type="entry name" value="DUF1203"/>
    <property type="match status" value="1"/>
</dbReference>
<reference evidence="1 2" key="1">
    <citation type="submission" date="2020-08" db="EMBL/GenBank/DDBJ databases">
        <title>Genomic Encyclopedia of Type Strains, Phase IV (KMG-V): Genome sequencing to study the core and pangenomes of soil and plant-associated prokaryotes.</title>
        <authorList>
            <person name="Whitman W."/>
        </authorList>
    </citation>
    <scope>NUCLEOTIDE SEQUENCE [LARGE SCALE GENOMIC DNA]</scope>
    <source>
        <strain evidence="1 2">X5P2</strain>
    </source>
</reference>
<comment type="caution">
    <text evidence="1">The sequence shown here is derived from an EMBL/GenBank/DDBJ whole genome shotgun (WGS) entry which is preliminary data.</text>
</comment>
<proteinExistence type="predicted"/>
<organism evidence="1 2">
    <name type="scientific">Tunturiibacter gelidiferens</name>
    <dbReference type="NCBI Taxonomy" id="3069689"/>
    <lineage>
        <taxon>Bacteria</taxon>
        <taxon>Pseudomonadati</taxon>
        <taxon>Acidobacteriota</taxon>
        <taxon>Terriglobia</taxon>
        <taxon>Terriglobales</taxon>
        <taxon>Acidobacteriaceae</taxon>
        <taxon>Tunturiibacter</taxon>
    </lineage>
</organism>
<dbReference type="AlphaFoldDB" id="A0A9X0QJD1"/>
<dbReference type="InterPro" id="IPR009593">
    <property type="entry name" value="DUF1203"/>
</dbReference>
<evidence type="ECO:0008006" key="3">
    <source>
        <dbReference type="Google" id="ProtNLM"/>
    </source>
</evidence>
<accession>A0A9X0QJD1</accession>
<dbReference type="EMBL" id="JACHEB010000014">
    <property type="protein sequence ID" value="MBB5331305.1"/>
    <property type="molecule type" value="Genomic_DNA"/>
</dbReference>
<dbReference type="RefSeq" id="WP_183981165.1">
    <property type="nucleotide sequence ID" value="NZ_JACHEB010000014.1"/>
</dbReference>
<protein>
    <recommendedName>
        <fullName evidence="3">DUF1203 domain-containing protein</fullName>
    </recommendedName>
</protein>